<accession>A0A8B6GFD4</accession>
<comment type="caution">
    <text evidence="3">The sequence shown here is derived from an EMBL/GenBank/DDBJ whole genome shotgun (WGS) entry which is preliminary data.</text>
</comment>
<feature type="coiled-coil region" evidence="1">
    <location>
        <begin position="524"/>
        <end position="568"/>
    </location>
</feature>
<keyword evidence="4" id="KW-1185">Reference proteome</keyword>
<name>A0A8B6GFD4_MYTGA</name>
<dbReference type="AlphaFoldDB" id="A0A8B6GFD4"/>
<feature type="region of interest" description="Disordered" evidence="2">
    <location>
        <begin position="773"/>
        <end position="800"/>
    </location>
</feature>
<evidence type="ECO:0000313" key="4">
    <source>
        <dbReference type="Proteomes" id="UP000596742"/>
    </source>
</evidence>
<evidence type="ECO:0000256" key="1">
    <source>
        <dbReference type="SAM" id="Coils"/>
    </source>
</evidence>
<sequence length="800" mass="91646">MSTNEERNYLRLQLFSIDLSTEVVRDYAKRNLLVKHSTFKIFLQANQHDIYHIWSPGIECCKCVSAGPGKCKYGRFSQGQFEKLYDLSGTVKGKHIKRVKGGKVIQTCCCNIISVKDCSIDDIDISTVCPLLLTFGNNSPQHINWITEIKAVRNELCHAPATKSFDDIEFNAKWGRLETAVFGIATNAQSSGLVKHMLKRLLNQMKTEDLSTAQLHTLNDELKLDIKQMITEQSSVQNTALQSISEDMHTVISKLGELSFNFKFGRSITNVAGEKQEGCGNDREGNTFILKLTVSTTNFDYPVAVNKIQDEISAINEKNDTFNIVNVERGCIVITACFKELTVSHSIDEFKDTLQDFLKAIIKASGLQYRKAEIEVKVSFPQRDRYPDEEKRTRKRKHDNSKEESERSTKSRKSPIMESYLEGNAVDSFEKEIQQLLQTHYEQGAENIDIVSHILLKKEHNWDKLTSQEENETITPTLHLVNAANNSFEYAIQMFAALEEPVEQSLDQVRSEEAKLLSEFYLIKQQLEDERKSLSKSERSLNHACNILKETNTKLDEAKMQHQRHLDKKKKGVIGVRLPIVDFIKDKVSGINTSISHVQDQLVNLEQTANEANTNVQNLEREHEAFQDQVISLTNTKTKLGRRMQTENKKIENLECIKEYLKKVDQILSNCSEMEYMKVLLHVFSGMPNPEYNIDSKDPDYNRIKSMLPEEGSVHLHSALGYRGYMIFIMPPGKKKIKERLSMIEVPRGYNPDLENLLFNKGEFDEELRNMVYGDQNPKSGQDPRSGFDQESKRHLHRDI</sequence>
<feature type="region of interest" description="Disordered" evidence="2">
    <location>
        <begin position="385"/>
        <end position="417"/>
    </location>
</feature>
<reference evidence="3" key="1">
    <citation type="submission" date="2018-11" db="EMBL/GenBank/DDBJ databases">
        <authorList>
            <person name="Alioto T."/>
            <person name="Alioto T."/>
        </authorList>
    </citation>
    <scope>NUCLEOTIDE SEQUENCE</scope>
</reference>
<dbReference type="OrthoDB" id="5964742at2759"/>
<proteinExistence type="predicted"/>
<feature type="coiled-coil region" evidence="1">
    <location>
        <begin position="595"/>
        <end position="636"/>
    </location>
</feature>
<dbReference type="EMBL" id="UYJE01008337">
    <property type="protein sequence ID" value="VDI63097.1"/>
    <property type="molecule type" value="Genomic_DNA"/>
</dbReference>
<feature type="compositionally biased region" description="Basic and acidic residues" evidence="2">
    <location>
        <begin position="786"/>
        <end position="800"/>
    </location>
</feature>
<organism evidence="3 4">
    <name type="scientific">Mytilus galloprovincialis</name>
    <name type="common">Mediterranean mussel</name>
    <dbReference type="NCBI Taxonomy" id="29158"/>
    <lineage>
        <taxon>Eukaryota</taxon>
        <taxon>Metazoa</taxon>
        <taxon>Spiralia</taxon>
        <taxon>Lophotrochozoa</taxon>
        <taxon>Mollusca</taxon>
        <taxon>Bivalvia</taxon>
        <taxon>Autobranchia</taxon>
        <taxon>Pteriomorphia</taxon>
        <taxon>Mytilida</taxon>
        <taxon>Mytiloidea</taxon>
        <taxon>Mytilidae</taxon>
        <taxon>Mytilinae</taxon>
        <taxon>Mytilus</taxon>
    </lineage>
</organism>
<keyword evidence="1" id="KW-0175">Coiled coil</keyword>
<gene>
    <name evidence="3" type="ORF">MGAL_10B060561</name>
</gene>
<protein>
    <recommendedName>
        <fullName evidence="5">DZIP3-like HEPN domain-containing protein</fullName>
    </recommendedName>
</protein>
<feature type="compositionally biased region" description="Basic and acidic residues" evidence="2">
    <location>
        <begin position="400"/>
        <end position="409"/>
    </location>
</feature>
<evidence type="ECO:0000256" key="2">
    <source>
        <dbReference type="SAM" id="MobiDB-lite"/>
    </source>
</evidence>
<evidence type="ECO:0000313" key="3">
    <source>
        <dbReference type="EMBL" id="VDI63097.1"/>
    </source>
</evidence>
<evidence type="ECO:0008006" key="5">
    <source>
        <dbReference type="Google" id="ProtNLM"/>
    </source>
</evidence>
<dbReference type="Proteomes" id="UP000596742">
    <property type="component" value="Unassembled WGS sequence"/>
</dbReference>